<name>A0AAD4MLG6_9BILA</name>
<evidence type="ECO:0000256" key="1">
    <source>
        <dbReference type="SAM" id="MobiDB-lite"/>
    </source>
</evidence>
<feature type="region of interest" description="Disordered" evidence="1">
    <location>
        <begin position="1"/>
        <end position="25"/>
    </location>
</feature>
<organism evidence="2 3">
    <name type="scientific">Ditylenchus destructor</name>
    <dbReference type="NCBI Taxonomy" id="166010"/>
    <lineage>
        <taxon>Eukaryota</taxon>
        <taxon>Metazoa</taxon>
        <taxon>Ecdysozoa</taxon>
        <taxon>Nematoda</taxon>
        <taxon>Chromadorea</taxon>
        <taxon>Rhabditida</taxon>
        <taxon>Tylenchina</taxon>
        <taxon>Tylenchomorpha</taxon>
        <taxon>Sphaerularioidea</taxon>
        <taxon>Anguinidae</taxon>
        <taxon>Anguininae</taxon>
        <taxon>Ditylenchus</taxon>
    </lineage>
</organism>
<dbReference type="Proteomes" id="UP001201812">
    <property type="component" value="Unassembled WGS sequence"/>
</dbReference>
<comment type="caution">
    <text evidence="2">The sequence shown here is derived from an EMBL/GenBank/DDBJ whole genome shotgun (WGS) entry which is preliminary data.</text>
</comment>
<sequence>MADLNAPWEQLHGSNSVRSGHCYPPPPTECEHSEGYVYQQAIAMADLNAEAGSKAHCKEGQCRSAVHGAGRLEILLAQVHASPQSADPLLCGGR</sequence>
<proteinExistence type="predicted"/>
<accession>A0AAD4MLG6</accession>
<dbReference type="AlphaFoldDB" id="A0AAD4MLG6"/>
<evidence type="ECO:0000313" key="2">
    <source>
        <dbReference type="EMBL" id="KAI1699038.1"/>
    </source>
</evidence>
<evidence type="ECO:0000313" key="3">
    <source>
        <dbReference type="Proteomes" id="UP001201812"/>
    </source>
</evidence>
<gene>
    <name evidence="2" type="ORF">DdX_17557</name>
</gene>
<protein>
    <submittedName>
        <fullName evidence="2">Uncharacterized protein</fullName>
    </submittedName>
</protein>
<dbReference type="EMBL" id="JAKKPZ010000194">
    <property type="protein sequence ID" value="KAI1699038.1"/>
    <property type="molecule type" value="Genomic_DNA"/>
</dbReference>
<keyword evidence="3" id="KW-1185">Reference proteome</keyword>
<reference evidence="2" key="1">
    <citation type="submission" date="2022-01" db="EMBL/GenBank/DDBJ databases">
        <title>Genome Sequence Resource for Two Populations of Ditylenchus destructor, the Migratory Endoparasitic Phytonematode.</title>
        <authorList>
            <person name="Zhang H."/>
            <person name="Lin R."/>
            <person name="Xie B."/>
        </authorList>
    </citation>
    <scope>NUCLEOTIDE SEQUENCE</scope>
    <source>
        <strain evidence="2">BazhouSP</strain>
    </source>
</reference>